<dbReference type="InterPro" id="IPR036388">
    <property type="entry name" value="WH-like_DNA-bd_sf"/>
</dbReference>
<protein>
    <submittedName>
        <fullName evidence="4">Response regulator transcription factor</fullName>
    </submittedName>
</protein>
<evidence type="ECO:0000256" key="1">
    <source>
        <dbReference type="ARBA" id="ARBA00023015"/>
    </source>
</evidence>
<keyword evidence="2" id="KW-0804">Transcription</keyword>
<evidence type="ECO:0000256" key="2">
    <source>
        <dbReference type="ARBA" id="ARBA00023163"/>
    </source>
</evidence>
<dbReference type="SMART" id="SM00421">
    <property type="entry name" value="HTH_LUXR"/>
    <property type="match status" value="1"/>
</dbReference>
<dbReference type="InterPro" id="IPR016032">
    <property type="entry name" value="Sig_transdc_resp-reg_C-effctor"/>
</dbReference>
<evidence type="ECO:0000313" key="5">
    <source>
        <dbReference type="Proteomes" id="UP000317036"/>
    </source>
</evidence>
<reference evidence="4 5" key="1">
    <citation type="submission" date="2019-07" db="EMBL/GenBank/DDBJ databases">
        <authorList>
            <person name="Kim J."/>
        </authorList>
    </citation>
    <scope>NUCLEOTIDE SEQUENCE [LARGE SCALE GENOMIC DNA]</scope>
    <source>
        <strain evidence="4 5">JC52</strain>
    </source>
</reference>
<gene>
    <name evidence="4" type="ORF">FPZ49_27905</name>
</gene>
<dbReference type="CDD" id="cd06170">
    <property type="entry name" value="LuxR_C_like"/>
    <property type="match status" value="1"/>
</dbReference>
<dbReference type="InterPro" id="IPR000792">
    <property type="entry name" value="Tscrpt_reg_LuxR_C"/>
</dbReference>
<accession>A0A559K3F5</accession>
<dbReference type="AlphaFoldDB" id="A0A559K3F5"/>
<evidence type="ECO:0000259" key="3">
    <source>
        <dbReference type="PROSITE" id="PS50043"/>
    </source>
</evidence>
<dbReference type="SUPFAM" id="SSF46894">
    <property type="entry name" value="C-terminal effector domain of the bipartite response regulators"/>
    <property type="match status" value="1"/>
</dbReference>
<dbReference type="Proteomes" id="UP000317036">
    <property type="component" value="Unassembled WGS sequence"/>
</dbReference>
<dbReference type="EMBL" id="VNJI01000050">
    <property type="protein sequence ID" value="TVY06673.1"/>
    <property type="molecule type" value="Genomic_DNA"/>
</dbReference>
<comment type="caution">
    <text evidence="4">The sequence shown here is derived from an EMBL/GenBank/DDBJ whole genome shotgun (WGS) entry which is preliminary data.</text>
</comment>
<feature type="domain" description="HTH luxR-type" evidence="3">
    <location>
        <begin position="15"/>
        <end position="81"/>
    </location>
</feature>
<dbReference type="PROSITE" id="PS50043">
    <property type="entry name" value="HTH_LUXR_2"/>
    <property type="match status" value="1"/>
</dbReference>
<dbReference type="OrthoDB" id="197134at2"/>
<name>A0A559K3F5_9BACL</name>
<keyword evidence="1" id="KW-0805">Transcription regulation</keyword>
<sequence length="104" mass="11831">MILLRTDYISKACGRIAKIYKLTNRETEILQYLCFYGCNNIELAERMFISVKTLKNHIHSIQIKTQSTSTRNLLAMVIRRISEDLSGGVEAVSPMAELPRVAAR</sequence>
<proteinExistence type="predicted"/>
<dbReference type="Gene3D" id="1.10.10.10">
    <property type="entry name" value="Winged helix-like DNA-binding domain superfamily/Winged helix DNA-binding domain"/>
    <property type="match status" value="1"/>
</dbReference>
<keyword evidence="5" id="KW-1185">Reference proteome</keyword>
<dbReference type="Pfam" id="PF00196">
    <property type="entry name" value="GerE"/>
    <property type="match status" value="1"/>
</dbReference>
<evidence type="ECO:0000313" key="4">
    <source>
        <dbReference type="EMBL" id="TVY06673.1"/>
    </source>
</evidence>
<organism evidence="4 5">
    <name type="scientific">Paenibacillus cremeus</name>
    <dbReference type="NCBI Taxonomy" id="2163881"/>
    <lineage>
        <taxon>Bacteria</taxon>
        <taxon>Bacillati</taxon>
        <taxon>Bacillota</taxon>
        <taxon>Bacilli</taxon>
        <taxon>Bacillales</taxon>
        <taxon>Paenibacillaceae</taxon>
        <taxon>Paenibacillus</taxon>
    </lineage>
</organism>
<dbReference type="GO" id="GO:0003677">
    <property type="term" value="F:DNA binding"/>
    <property type="evidence" value="ECO:0007669"/>
    <property type="project" value="InterPro"/>
</dbReference>
<dbReference type="GO" id="GO:0006355">
    <property type="term" value="P:regulation of DNA-templated transcription"/>
    <property type="evidence" value="ECO:0007669"/>
    <property type="project" value="InterPro"/>
</dbReference>